<feature type="region of interest" description="Disordered" evidence="4">
    <location>
        <begin position="393"/>
        <end position="412"/>
    </location>
</feature>
<gene>
    <name evidence="6" type="ORF">ACH4GP_13600</name>
</gene>
<dbReference type="SUPFAM" id="SSF53850">
    <property type="entry name" value="Periplasmic binding protein-like II"/>
    <property type="match status" value="1"/>
</dbReference>
<dbReference type="EMBL" id="JBIRGH010000007">
    <property type="protein sequence ID" value="MFH8585423.1"/>
    <property type="molecule type" value="Genomic_DNA"/>
</dbReference>
<evidence type="ECO:0000313" key="7">
    <source>
        <dbReference type="Proteomes" id="UP001610990"/>
    </source>
</evidence>
<name>A0ABW7RE11_9ACTN</name>
<reference evidence="6 7" key="1">
    <citation type="submission" date="2024-10" db="EMBL/GenBank/DDBJ databases">
        <title>The Natural Products Discovery Center: Release of the First 8490 Sequenced Strains for Exploring Actinobacteria Biosynthetic Diversity.</title>
        <authorList>
            <person name="Kalkreuter E."/>
            <person name="Kautsar S.A."/>
            <person name="Yang D."/>
            <person name="Bader C.D."/>
            <person name="Teijaro C.N."/>
            <person name="Fluegel L."/>
            <person name="Davis C.M."/>
            <person name="Simpson J.R."/>
            <person name="Lauterbach L."/>
            <person name="Steele A.D."/>
            <person name="Gui C."/>
            <person name="Meng S."/>
            <person name="Li G."/>
            <person name="Viehrig K."/>
            <person name="Ye F."/>
            <person name="Su P."/>
            <person name="Kiefer A.F."/>
            <person name="Nichols A."/>
            <person name="Cepeda A.J."/>
            <person name="Yan W."/>
            <person name="Fan B."/>
            <person name="Jiang Y."/>
            <person name="Adhikari A."/>
            <person name="Zheng C.-J."/>
            <person name="Schuster L."/>
            <person name="Cowan T.M."/>
            <person name="Smanski M.J."/>
            <person name="Chevrette M.G."/>
            <person name="De Carvalho L.P.S."/>
            <person name="Shen B."/>
        </authorList>
    </citation>
    <scope>NUCLEOTIDE SEQUENCE [LARGE SCALE GENOMIC DNA]</scope>
    <source>
        <strain evidence="6 7">NPDC018013</strain>
    </source>
</reference>
<feature type="region of interest" description="Disordered" evidence="4">
    <location>
        <begin position="187"/>
        <end position="206"/>
    </location>
</feature>
<evidence type="ECO:0000256" key="3">
    <source>
        <dbReference type="ARBA" id="ARBA00022729"/>
    </source>
</evidence>
<dbReference type="PROSITE" id="PS51257">
    <property type="entry name" value="PROKAR_LIPOPROTEIN"/>
    <property type="match status" value="1"/>
</dbReference>
<evidence type="ECO:0000313" key="6">
    <source>
        <dbReference type="EMBL" id="MFH8585423.1"/>
    </source>
</evidence>
<comment type="similarity">
    <text evidence="1">Belongs to the bacterial solute-binding protein 1 family.</text>
</comment>
<accession>A0ABW7RE11</accession>
<dbReference type="PANTHER" id="PTHR43649:SF34">
    <property type="entry name" value="ABC TRANSPORTER PERIPLASMIC-BINDING PROTEIN YCJN-RELATED"/>
    <property type="match status" value="1"/>
</dbReference>
<keyword evidence="3 5" id="KW-0732">Signal</keyword>
<dbReference type="Gene3D" id="3.40.190.10">
    <property type="entry name" value="Periplasmic binding protein-like II"/>
    <property type="match status" value="2"/>
</dbReference>
<dbReference type="PANTHER" id="PTHR43649">
    <property type="entry name" value="ARABINOSE-BINDING PROTEIN-RELATED"/>
    <property type="match status" value="1"/>
</dbReference>
<organism evidence="6 7">
    <name type="scientific">Streptomyces celluloflavus</name>
    <dbReference type="NCBI Taxonomy" id="58344"/>
    <lineage>
        <taxon>Bacteria</taxon>
        <taxon>Bacillati</taxon>
        <taxon>Actinomycetota</taxon>
        <taxon>Actinomycetes</taxon>
        <taxon>Kitasatosporales</taxon>
        <taxon>Streptomycetaceae</taxon>
        <taxon>Streptomyces</taxon>
    </lineage>
</organism>
<evidence type="ECO:0000256" key="4">
    <source>
        <dbReference type="SAM" id="MobiDB-lite"/>
    </source>
</evidence>
<keyword evidence="2" id="KW-0813">Transport</keyword>
<dbReference type="Proteomes" id="UP001610990">
    <property type="component" value="Unassembled WGS sequence"/>
</dbReference>
<evidence type="ECO:0000256" key="5">
    <source>
        <dbReference type="SAM" id="SignalP"/>
    </source>
</evidence>
<dbReference type="InterPro" id="IPR050490">
    <property type="entry name" value="Bact_solute-bd_prot1"/>
</dbReference>
<feature type="signal peptide" evidence="5">
    <location>
        <begin position="1"/>
        <end position="26"/>
    </location>
</feature>
<dbReference type="InterPro" id="IPR006059">
    <property type="entry name" value="SBP"/>
</dbReference>
<evidence type="ECO:0000256" key="1">
    <source>
        <dbReference type="ARBA" id="ARBA00008520"/>
    </source>
</evidence>
<proteinExistence type="inferred from homology"/>
<comment type="caution">
    <text evidence="6">The sequence shown here is derived from an EMBL/GenBank/DDBJ whole genome shotgun (WGS) entry which is preliminary data.</text>
</comment>
<keyword evidence="7" id="KW-1185">Reference proteome</keyword>
<evidence type="ECO:0000256" key="2">
    <source>
        <dbReference type="ARBA" id="ARBA00022448"/>
    </source>
</evidence>
<feature type="chain" id="PRO_5046953004" evidence="5">
    <location>
        <begin position="27"/>
        <end position="472"/>
    </location>
</feature>
<sequence length="472" mass="49741">MSAPRTALPAALVCLTLAVAVGGCTAGPPPAPEKGAIVLATGSDLSSSGVRRDLIRDWERRTGRAVRIVTLPDTADGQRSQLLAAGQSGNSGYDVLNIDVAWTAEFAEAGVIRPWGTALDGDFLGSVVKTAEHGGRIWGVPFNTDAGLLYYRKDILHDYGYDQPPSNWGELKNMAAQVAAAYNRKAAKDSTSAEAGKDGKAAEGTASGGAVPKMYGMVAQLRPYEGLTVNTLEAAWANGGDPEATSFTKGEQVGALQQGVADIKDRLDSIMPHEATAMDETESRRWFADGRALFMRNWPVEYASVAGKLKAGVQFDVAELPGRPTDGKRMSVLGGQNLAISADSARPDGARALIEALTGPAAERCLLEWGFAATRDSAYREAGKAPVCPLAPAAADRGEPGATRPPADREPPYTRTLYAALRAAEPRPRSAHYQTFSKVVQVRVSEYLGSRGGTAIADALAREADEALSGRG</sequence>
<protein>
    <submittedName>
        <fullName evidence="6">Extracellular solute-binding protein</fullName>
    </submittedName>
</protein>
<dbReference type="Pfam" id="PF01547">
    <property type="entry name" value="SBP_bac_1"/>
    <property type="match status" value="1"/>
</dbReference>
<dbReference type="RefSeq" id="WP_367430419.1">
    <property type="nucleotide sequence ID" value="NZ_CP108413.1"/>
</dbReference>